<dbReference type="KEGG" id="tye:THEYE_A0485"/>
<dbReference type="AlphaFoldDB" id="B5YJB5"/>
<dbReference type="Gene3D" id="3.40.50.150">
    <property type="entry name" value="Vaccinia Virus protein VP39"/>
    <property type="match status" value="1"/>
</dbReference>
<dbReference type="SUPFAM" id="SSF53335">
    <property type="entry name" value="S-adenosyl-L-methionine-dependent methyltransferases"/>
    <property type="match status" value="1"/>
</dbReference>
<dbReference type="OrthoDB" id="9811747at2"/>
<dbReference type="STRING" id="289376.THEYE_A0485"/>
<evidence type="ECO:0000313" key="2">
    <source>
        <dbReference type="Proteomes" id="UP000000718"/>
    </source>
</evidence>
<dbReference type="eggNOG" id="COG2226">
    <property type="taxonomic scope" value="Bacteria"/>
</dbReference>
<dbReference type="EnsemblBacteria" id="ACI20780">
    <property type="protein sequence ID" value="ACI20780"/>
    <property type="gene ID" value="THEYE_A0485"/>
</dbReference>
<dbReference type="InParanoid" id="B5YJB5"/>
<reference evidence="1 2" key="2">
    <citation type="journal article" date="2015" name="Genome Announc.">
        <title>Genome Sequence of the Sulfate-Reducing Thermophilic Bacterium Thermodesulfovibrio yellowstonii Strain DSM 11347T (Phylum Nitrospirae).</title>
        <authorList>
            <person name="Bhatnagar S."/>
            <person name="Badger J.H."/>
            <person name="Madupu R."/>
            <person name="Khouri H.M."/>
            <person name="O'Connor E.M."/>
            <person name="Robb F.T."/>
            <person name="Ward N.L."/>
            <person name="Eisen J.A."/>
        </authorList>
    </citation>
    <scope>NUCLEOTIDE SEQUENCE [LARGE SCALE GENOMIC DNA]</scope>
    <source>
        <strain evidence="2">ATCC 51303 / DSM 11347 / YP87</strain>
    </source>
</reference>
<proteinExistence type="predicted"/>
<organism evidence="1 2">
    <name type="scientific">Thermodesulfovibrio yellowstonii (strain ATCC 51303 / DSM 11347 / YP87)</name>
    <dbReference type="NCBI Taxonomy" id="289376"/>
    <lineage>
        <taxon>Bacteria</taxon>
        <taxon>Pseudomonadati</taxon>
        <taxon>Nitrospirota</taxon>
        <taxon>Thermodesulfovibrionia</taxon>
        <taxon>Thermodesulfovibrionales</taxon>
        <taxon>Thermodesulfovibrionaceae</taxon>
        <taxon>Thermodesulfovibrio</taxon>
    </lineage>
</organism>
<reference evidence="2" key="1">
    <citation type="submission" date="2008-08" db="EMBL/GenBank/DDBJ databases">
        <title>The complete genome sequence of Thermodesulfovibrio yellowstonii strain ATCC 51303 / DSM 11347 / YP87.</title>
        <authorList>
            <person name="Dodson R.J."/>
            <person name="Durkin A.S."/>
            <person name="Wu M."/>
            <person name="Eisen J."/>
            <person name="Sutton G."/>
        </authorList>
    </citation>
    <scope>NUCLEOTIDE SEQUENCE [LARGE SCALE GENOMIC DNA]</scope>
    <source>
        <strain evidence="2">ATCC 51303 / DSM 11347 / YP87</strain>
    </source>
</reference>
<name>B5YJB5_THEYD</name>
<dbReference type="PATRIC" id="fig|289376.4.peg.480"/>
<keyword evidence="2" id="KW-1185">Reference proteome</keyword>
<dbReference type="EMBL" id="CP001147">
    <property type="protein sequence ID" value="ACI20780.1"/>
    <property type="molecule type" value="Genomic_DNA"/>
</dbReference>
<dbReference type="GO" id="GO:0008168">
    <property type="term" value="F:methyltransferase activity"/>
    <property type="evidence" value="ECO:0000318"/>
    <property type="project" value="GO_Central"/>
</dbReference>
<evidence type="ECO:0000313" key="1">
    <source>
        <dbReference type="EMBL" id="ACI20780.1"/>
    </source>
</evidence>
<dbReference type="PANTHER" id="PTHR43861">
    <property type="entry name" value="TRANS-ACONITATE 2-METHYLTRANSFERASE-RELATED"/>
    <property type="match status" value="1"/>
</dbReference>
<dbReference type="InterPro" id="IPR029063">
    <property type="entry name" value="SAM-dependent_MTases_sf"/>
</dbReference>
<gene>
    <name evidence="1" type="ordered locus">THEYE_A0485</name>
</gene>
<dbReference type="Proteomes" id="UP000000718">
    <property type="component" value="Chromosome"/>
</dbReference>
<dbReference type="PANTHER" id="PTHR43861:SF6">
    <property type="entry name" value="METHYLTRANSFERASE TYPE 11"/>
    <property type="match status" value="1"/>
</dbReference>
<dbReference type="HOGENOM" id="CLU_1165130_0_0_0"/>
<protein>
    <submittedName>
        <fullName evidence="1">Uncharacterized protein</fullName>
    </submittedName>
</protein>
<dbReference type="RefSeq" id="WP_012545512.1">
    <property type="nucleotide sequence ID" value="NC_011296.1"/>
</dbReference>
<dbReference type="Pfam" id="PF13489">
    <property type="entry name" value="Methyltransf_23"/>
    <property type="match status" value="1"/>
</dbReference>
<sequence>MHEIEWTDEKIALIWNYYAKNPSYQGQYFSCHSGRNIIEYVNKHIKLKNIKTFLDFGCGPGYLIEHLLKFLGNRWGGKVHGLDFSKESIEKFREKFSRFNNVANAIWVNKLPFPIEDNSIDCVFAVEIIEHLNDLYLSATLNEIYRILRPGGYLIITTPNNEDLEANKTICPECGCIFHRWQHVRSWDKVSLNMLLNQHNFTDIKIKEALIYPDSSRKIIKVLKKVIKVLLMERKNINPNKIVAIVKK</sequence>
<dbReference type="CDD" id="cd02440">
    <property type="entry name" value="AdoMet_MTases"/>
    <property type="match status" value="1"/>
</dbReference>
<accession>B5YJB5</accession>